<feature type="transmembrane region" description="Helical" evidence="22">
    <location>
        <begin position="209"/>
        <end position="229"/>
    </location>
</feature>
<keyword evidence="8 20" id="KW-0444">Lipid biosynthesis</keyword>
<gene>
    <name evidence="23" type="primary">pcs</name>
    <name evidence="23" type="ORF">NCTC13350_02147</name>
</gene>
<comment type="cofactor">
    <cofactor evidence="2 20">
        <name>Mn(2+)</name>
        <dbReference type="ChEBI" id="CHEBI:29035"/>
    </cofactor>
</comment>
<keyword evidence="11 22" id="KW-0812">Transmembrane</keyword>
<dbReference type="EC" id="2.7.8.24" evidence="5 20"/>
<dbReference type="GO" id="GO:0008654">
    <property type="term" value="P:phospholipid biosynthetic process"/>
    <property type="evidence" value="ECO:0007669"/>
    <property type="project" value="UniProtKB-KW"/>
</dbReference>
<evidence type="ECO:0000313" key="23">
    <source>
        <dbReference type="EMBL" id="SUB01212.1"/>
    </source>
</evidence>
<evidence type="ECO:0000256" key="5">
    <source>
        <dbReference type="ARBA" id="ARBA00013195"/>
    </source>
</evidence>
<protein>
    <recommendedName>
        <fullName evidence="6 20">Phosphatidylcholine synthase</fullName>
        <shortName evidence="20">PC synthase</shortName>
        <shortName evidence="20">PCS</shortName>
        <ecNumber evidence="5 20">2.7.8.24</ecNumber>
    </recommendedName>
    <alternativeName>
        <fullName evidence="18 20">CDP-diglyceride-choline O-phosphatidyltransferase</fullName>
    </alternativeName>
</protein>
<evidence type="ECO:0000256" key="4">
    <source>
        <dbReference type="ARBA" id="ARBA00010441"/>
    </source>
</evidence>
<evidence type="ECO:0000313" key="24">
    <source>
        <dbReference type="Proteomes" id="UP000255000"/>
    </source>
</evidence>
<evidence type="ECO:0000256" key="6">
    <source>
        <dbReference type="ARBA" id="ARBA00015623"/>
    </source>
</evidence>
<feature type="transmembrane region" description="Helical" evidence="22">
    <location>
        <begin position="36"/>
        <end position="60"/>
    </location>
</feature>
<dbReference type="AlphaFoldDB" id="A0A378ZVD9"/>
<evidence type="ECO:0000256" key="2">
    <source>
        <dbReference type="ARBA" id="ARBA00001936"/>
    </source>
</evidence>
<dbReference type="Pfam" id="PF01066">
    <property type="entry name" value="CDP-OH_P_transf"/>
    <property type="match status" value="1"/>
</dbReference>
<evidence type="ECO:0000256" key="8">
    <source>
        <dbReference type="ARBA" id="ARBA00022516"/>
    </source>
</evidence>
<evidence type="ECO:0000256" key="15">
    <source>
        <dbReference type="ARBA" id="ARBA00023209"/>
    </source>
</evidence>
<comment type="subcellular location">
    <subcellularLocation>
        <location evidence="3 20">Cell inner membrane</location>
        <topology evidence="3 20">Multi-pass membrane protein</topology>
    </subcellularLocation>
</comment>
<feature type="transmembrane region" description="Helical" evidence="22">
    <location>
        <begin position="235"/>
        <end position="256"/>
    </location>
</feature>
<keyword evidence="15 20" id="KW-0594">Phospholipid biosynthesis</keyword>
<reference evidence="23 24" key="1">
    <citation type="submission" date="2018-06" db="EMBL/GenBank/DDBJ databases">
        <authorList>
            <consortium name="Pathogen Informatics"/>
            <person name="Doyle S."/>
        </authorList>
    </citation>
    <scope>NUCLEOTIDE SEQUENCE [LARGE SCALE GENOMIC DNA]</scope>
    <source>
        <strain evidence="23 24">NCTC13350</strain>
    </source>
</reference>
<evidence type="ECO:0000256" key="21">
    <source>
        <dbReference type="SAM" id="MobiDB-lite"/>
    </source>
</evidence>
<proteinExistence type="inferred from homology"/>
<evidence type="ECO:0000256" key="9">
    <source>
        <dbReference type="ARBA" id="ARBA00022519"/>
    </source>
</evidence>
<sequence length="260" mass="28349">MPLKAPASGLPQGRPGEGKVNAVTDITPEKRSHVPALFLIHVLTASGAPIALAALLAGARGNWQEMFVWLGLALVVDGIDGPLARKYNIAERLPRWSGASLDFVIDYATYVFLPAFALAAGPMLDRPWNWICGGLVVFTGALYFADNGMKTHDKAFKGFPACWNMVVFGLMLLSPSQGFTIAVVLACCLFTFMPVRFVHPVRVKRWRPLTLVMTAVWLAAAGIGLWNEMTLSEPMAWVFGISSLYLLTVSAVHQALERYA</sequence>
<organism evidence="23 24">
    <name type="scientific">Pannonibacter phragmitetus</name>
    <dbReference type="NCBI Taxonomy" id="121719"/>
    <lineage>
        <taxon>Bacteria</taxon>
        <taxon>Pseudomonadati</taxon>
        <taxon>Pseudomonadota</taxon>
        <taxon>Alphaproteobacteria</taxon>
        <taxon>Hyphomicrobiales</taxon>
        <taxon>Stappiaceae</taxon>
        <taxon>Pannonibacter</taxon>
    </lineage>
</organism>
<keyword evidence="7 20" id="KW-1003">Cell membrane</keyword>
<evidence type="ECO:0000256" key="11">
    <source>
        <dbReference type="ARBA" id="ARBA00022692"/>
    </source>
</evidence>
<keyword evidence="16 20" id="KW-0464">Manganese</keyword>
<keyword evidence="10 20" id="KW-0808">Transferase</keyword>
<evidence type="ECO:0000256" key="3">
    <source>
        <dbReference type="ARBA" id="ARBA00004429"/>
    </source>
</evidence>
<name>A0A378ZVD9_9HYPH</name>
<dbReference type="InterPro" id="IPR000462">
    <property type="entry name" value="CDP-OH_P_trans"/>
</dbReference>
<evidence type="ECO:0000256" key="10">
    <source>
        <dbReference type="ARBA" id="ARBA00022679"/>
    </source>
</evidence>
<dbReference type="EMBL" id="UGSK01000001">
    <property type="protein sequence ID" value="SUB01212.1"/>
    <property type="molecule type" value="Genomic_DNA"/>
</dbReference>
<comment type="function">
    <text evidence="19 20">Condenses choline with CDP-diglyceride to produce phosphatidylcholine and CMP.</text>
</comment>
<comment type="similarity">
    <text evidence="4 20">Belongs to the CDP-alcohol phosphatidyltransferase class-I family.</text>
</comment>
<keyword evidence="9 20" id="KW-0997">Cell inner membrane</keyword>
<dbReference type="InterPro" id="IPR043130">
    <property type="entry name" value="CDP-OH_PTrfase_TM_dom"/>
</dbReference>
<keyword evidence="13 20" id="KW-0443">Lipid metabolism</keyword>
<keyword evidence="12 22" id="KW-1133">Transmembrane helix</keyword>
<dbReference type="Gene3D" id="1.20.120.1760">
    <property type="match status" value="1"/>
</dbReference>
<feature type="region of interest" description="Disordered" evidence="21">
    <location>
        <begin position="1"/>
        <end position="21"/>
    </location>
</feature>
<dbReference type="Proteomes" id="UP000255000">
    <property type="component" value="Unassembled WGS sequence"/>
</dbReference>
<feature type="transmembrane region" description="Helical" evidence="22">
    <location>
        <begin position="66"/>
        <end position="83"/>
    </location>
</feature>
<keyword evidence="14 20" id="KW-0472">Membrane</keyword>
<dbReference type="GO" id="GO:0005886">
    <property type="term" value="C:plasma membrane"/>
    <property type="evidence" value="ECO:0007669"/>
    <property type="project" value="UniProtKB-SubCell"/>
</dbReference>
<evidence type="ECO:0000256" key="18">
    <source>
        <dbReference type="ARBA" id="ARBA00033321"/>
    </source>
</evidence>
<evidence type="ECO:0000256" key="12">
    <source>
        <dbReference type="ARBA" id="ARBA00022989"/>
    </source>
</evidence>
<evidence type="ECO:0000256" key="13">
    <source>
        <dbReference type="ARBA" id="ARBA00023098"/>
    </source>
</evidence>
<dbReference type="GO" id="GO:0050520">
    <property type="term" value="F:phosphatidylcholine synthase activity"/>
    <property type="evidence" value="ECO:0007669"/>
    <property type="project" value="UniProtKB-EC"/>
</dbReference>
<evidence type="ECO:0000256" key="22">
    <source>
        <dbReference type="SAM" id="Phobius"/>
    </source>
</evidence>
<evidence type="ECO:0000256" key="17">
    <source>
        <dbReference type="ARBA" id="ARBA00023264"/>
    </source>
</evidence>
<dbReference type="InterPro" id="IPR026027">
    <property type="entry name" value="PcS"/>
</dbReference>
<accession>A0A378ZVD9</accession>
<comment type="catalytic activity">
    <reaction evidence="1 20">
        <text>a CDP-1,2-diacyl-sn-glycerol + choline = a 1,2-diacyl-sn-glycero-3-phosphocholine + CMP + H(+)</text>
        <dbReference type="Rhea" id="RHEA:14597"/>
        <dbReference type="ChEBI" id="CHEBI:15354"/>
        <dbReference type="ChEBI" id="CHEBI:15378"/>
        <dbReference type="ChEBI" id="CHEBI:57643"/>
        <dbReference type="ChEBI" id="CHEBI:58332"/>
        <dbReference type="ChEBI" id="CHEBI:60377"/>
        <dbReference type="EC" id="2.7.8.24"/>
    </reaction>
</comment>
<feature type="transmembrane region" description="Helical" evidence="22">
    <location>
        <begin position="104"/>
        <end position="121"/>
    </location>
</feature>
<evidence type="ECO:0000256" key="7">
    <source>
        <dbReference type="ARBA" id="ARBA00022475"/>
    </source>
</evidence>
<evidence type="ECO:0000256" key="19">
    <source>
        <dbReference type="ARBA" id="ARBA00037468"/>
    </source>
</evidence>
<dbReference type="PIRSF" id="PIRSF000851">
    <property type="entry name" value="PcS"/>
    <property type="match status" value="1"/>
</dbReference>
<evidence type="ECO:0000256" key="1">
    <source>
        <dbReference type="ARBA" id="ARBA00000958"/>
    </source>
</evidence>
<feature type="transmembrane region" description="Helical" evidence="22">
    <location>
        <begin position="127"/>
        <end position="144"/>
    </location>
</feature>
<evidence type="ECO:0000256" key="16">
    <source>
        <dbReference type="ARBA" id="ARBA00023211"/>
    </source>
</evidence>
<evidence type="ECO:0000256" key="14">
    <source>
        <dbReference type="ARBA" id="ARBA00023136"/>
    </source>
</evidence>
<keyword evidence="17 20" id="KW-1208">Phospholipid metabolism</keyword>
<evidence type="ECO:0000256" key="20">
    <source>
        <dbReference type="PIRNR" id="PIRNR000851"/>
    </source>
</evidence>